<dbReference type="Proteomes" id="UP000228758">
    <property type="component" value="Unassembled WGS sequence"/>
</dbReference>
<organism evidence="2 3">
    <name type="scientific">Diaminobutyricimonas aerilata</name>
    <dbReference type="NCBI Taxonomy" id="1162967"/>
    <lineage>
        <taxon>Bacteria</taxon>
        <taxon>Bacillati</taxon>
        <taxon>Actinomycetota</taxon>
        <taxon>Actinomycetes</taxon>
        <taxon>Micrococcales</taxon>
        <taxon>Microbacteriaceae</taxon>
        <taxon>Diaminobutyricimonas</taxon>
    </lineage>
</organism>
<reference evidence="2 3" key="1">
    <citation type="submission" date="2017-11" db="EMBL/GenBank/DDBJ databases">
        <title>Genomic Encyclopedia of Archaeal and Bacterial Type Strains, Phase II (KMG-II): From Individual Species to Whole Genera.</title>
        <authorList>
            <person name="Goeker M."/>
        </authorList>
    </citation>
    <scope>NUCLEOTIDE SEQUENCE [LARGE SCALE GENOMIC DNA]</scope>
    <source>
        <strain evidence="2 3">DSM 27393</strain>
    </source>
</reference>
<dbReference type="Pfam" id="PF06722">
    <property type="entry name" value="EryCIII-like_C"/>
    <property type="match status" value="1"/>
</dbReference>
<dbReference type="GO" id="GO:0017000">
    <property type="term" value="P:antibiotic biosynthetic process"/>
    <property type="evidence" value="ECO:0007669"/>
    <property type="project" value="UniProtKB-ARBA"/>
</dbReference>
<sequence>MSSILFCSTPVIGHIAPLLPVASALADAGHRVRMLTGARYREAVESAGAEWLPLPEAADYDDTRIDELFPGRVGLKGPTLITHDFREIFVRPMEAQAAAVDAALEAVPTDVVLTEALFTGILPLLTRPRSRRPAVLAMGIVPLGLDSRDTAPFGLGIPPLPGAVGRVRNAALRFVAQRVVFASVQRDATARLRGITGHGLPTFVLNWPSLADGIVQFTVPSFEYPRPDLPTEVHFVGPVSRSGRDVPLPAWWSELDGSRPVVHVTQGTIANADVEDLLLPTVRALAAVDVVVVVSTGGRDVAALGELPANAWAAPFLPYDVLLPKTSVLVTNGGYGGVHFAMRHGVPIVIAGQTEDKAEVSARVAWSGVGIDLRSNRPSEEAIRQAVRRVLGEPSYRAASRRIGDDIAAAPGVAGILPLIERYAGSRVE</sequence>
<evidence type="ECO:0000313" key="2">
    <source>
        <dbReference type="EMBL" id="PJJ73320.1"/>
    </source>
</evidence>
<dbReference type="InterPro" id="IPR010610">
    <property type="entry name" value="EryCIII-like_C"/>
</dbReference>
<dbReference type="OrthoDB" id="6620093at2"/>
<evidence type="ECO:0000259" key="1">
    <source>
        <dbReference type="Pfam" id="PF06722"/>
    </source>
</evidence>
<dbReference type="SUPFAM" id="SSF53756">
    <property type="entry name" value="UDP-Glycosyltransferase/glycogen phosphorylase"/>
    <property type="match status" value="1"/>
</dbReference>
<dbReference type="FunFam" id="3.40.50.2000:FF:000072">
    <property type="entry name" value="Glycosyl transferase"/>
    <property type="match status" value="1"/>
</dbReference>
<dbReference type="PANTHER" id="PTHR48050:SF13">
    <property type="entry name" value="STEROL 3-BETA-GLUCOSYLTRANSFERASE UGT80A2"/>
    <property type="match status" value="1"/>
</dbReference>
<dbReference type="Gene3D" id="3.40.50.2000">
    <property type="entry name" value="Glycogen Phosphorylase B"/>
    <property type="match status" value="2"/>
</dbReference>
<proteinExistence type="predicted"/>
<dbReference type="InterPro" id="IPR050426">
    <property type="entry name" value="Glycosyltransferase_28"/>
</dbReference>
<dbReference type="RefSeq" id="WP_100365422.1">
    <property type="nucleotide sequence ID" value="NZ_PGFF01000001.1"/>
</dbReference>
<feature type="domain" description="Erythromycin biosynthesis protein CIII-like C-terminal" evidence="1">
    <location>
        <begin position="283"/>
        <end position="416"/>
    </location>
</feature>
<comment type="caution">
    <text evidence="2">The sequence shown here is derived from an EMBL/GenBank/DDBJ whole genome shotgun (WGS) entry which is preliminary data.</text>
</comment>
<dbReference type="EMBL" id="PGFF01000001">
    <property type="protein sequence ID" value="PJJ73320.1"/>
    <property type="molecule type" value="Genomic_DNA"/>
</dbReference>
<protein>
    <submittedName>
        <fullName evidence="2">UDP:flavonoid glycosyltransferase YjiC (YdhE family)</fullName>
    </submittedName>
</protein>
<keyword evidence="3" id="KW-1185">Reference proteome</keyword>
<dbReference type="AlphaFoldDB" id="A0A2M9CN48"/>
<gene>
    <name evidence="2" type="ORF">CLV46_2906</name>
</gene>
<accession>A0A2M9CN48</accession>
<name>A0A2M9CN48_9MICO</name>
<dbReference type="PANTHER" id="PTHR48050">
    <property type="entry name" value="STEROL 3-BETA-GLUCOSYLTRANSFERASE"/>
    <property type="match status" value="1"/>
</dbReference>
<dbReference type="GO" id="GO:0016758">
    <property type="term" value="F:hexosyltransferase activity"/>
    <property type="evidence" value="ECO:0007669"/>
    <property type="project" value="UniProtKB-ARBA"/>
</dbReference>
<evidence type="ECO:0000313" key="3">
    <source>
        <dbReference type="Proteomes" id="UP000228758"/>
    </source>
</evidence>
<dbReference type="InterPro" id="IPR002213">
    <property type="entry name" value="UDP_glucos_trans"/>
</dbReference>
<dbReference type="CDD" id="cd03784">
    <property type="entry name" value="GT1_Gtf-like"/>
    <property type="match status" value="1"/>
</dbReference>
<keyword evidence="2" id="KW-0808">Transferase</keyword>
<dbReference type="GO" id="GO:0008194">
    <property type="term" value="F:UDP-glycosyltransferase activity"/>
    <property type="evidence" value="ECO:0007669"/>
    <property type="project" value="InterPro"/>
</dbReference>